<dbReference type="CDD" id="cd03392">
    <property type="entry name" value="PAP2_like_2"/>
    <property type="match status" value="1"/>
</dbReference>
<dbReference type="SMART" id="SM00014">
    <property type="entry name" value="acidPPc"/>
    <property type="match status" value="1"/>
</dbReference>
<dbReference type="RefSeq" id="WP_226385211.1">
    <property type="nucleotide sequence ID" value="NZ_JADCKA010000006.1"/>
</dbReference>
<dbReference type="PANTHER" id="PTHR14969:SF13">
    <property type="entry name" value="AT30094P"/>
    <property type="match status" value="1"/>
</dbReference>
<accession>A0ABR9QXG9</accession>
<dbReference type="Proteomes" id="UP001516588">
    <property type="component" value="Unassembled WGS sequence"/>
</dbReference>
<reference evidence="3 4" key="1">
    <citation type="submission" date="2020-10" db="EMBL/GenBank/DDBJ databases">
        <title>ChiBAC.</title>
        <authorList>
            <person name="Zenner C."/>
            <person name="Hitch T.C.A."/>
            <person name="Clavel T."/>
        </authorList>
    </citation>
    <scope>NUCLEOTIDE SEQUENCE [LARGE SCALE GENOMIC DNA]</scope>
    <source>
        <strain evidence="3 4">DSM 108706</strain>
    </source>
</reference>
<organism evidence="3 4">
    <name type="scientific">Gallibacter intestinalis</name>
    <dbReference type="NCBI Taxonomy" id="2779356"/>
    <lineage>
        <taxon>Bacteria</taxon>
        <taxon>Bacillati</taxon>
        <taxon>Bacillota</taxon>
        <taxon>Clostridia</taxon>
        <taxon>Eubacteriales</taxon>
        <taxon>Eubacteriaceae</taxon>
        <taxon>Gallibacter</taxon>
    </lineage>
</organism>
<dbReference type="Pfam" id="PF01569">
    <property type="entry name" value="PAP2"/>
    <property type="match status" value="1"/>
</dbReference>
<dbReference type="EMBL" id="JADCKA010000006">
    <property type="protein sequence ID" value="MBE5035563.1"/>
    <property type="molecule type" value="Genomic_DNA"/>
</dbReference>
<feature type="transmembrane region" description="Helical" evidence="1">
    <location>
        <begin position="179"/>
        <end position="198"/>
    </location>
</feature>
<dbReference type="PANTHER" id="PTHR14969">
    <property type="entry name" value="SPHINGOSINE-1-PHOSPHATE PHOSPHOHYDROLASE"/>
    <property type="match status" value="1"/>
</dbReference>
<evidence type="ECO:0000259" key="2">
    <source>
        <dbReference type="SMART" id="SM00014"/>
    </source>
</evidence>
<evidence type="ECO:0000256" key="1">
    <source>
        <dbReference type="SAM" id="Phobius"/>
    </source>
</evidence>
<feature type="domain" description="Phosphatidic acid phosphatase type 2/haloperoxidase" evidence="2">
    <location>
        <begin position="82"/>
        <end position="194"/>
    </location>
</feature>
<protein>
    <submittedName>
        <fullName evidence="3">Phosphatase PAP2 family protein</fullName>
    </submittedName>
</protein>
<keyword evidence="1" id="KW-0812">Transmembrane</keyword>
<keyword evidence="4" id="KW-1185">Reference proteome</keyword>
<feature type="transmembrane region" description="Helical" evidence="1">
    <location>
        <begin position="80"/>
        <end position="98"/>
    </location>
</feature>
<name>A0ABR9QXG9_9FIRM</name>
<dbReference type="InterPro" id="IPR000326">
    <property type="entry name" value="PAP2/HPO"/>
</dbReference>
<comment type="caution">
    <text evidence="3">The sequence shown here is derived from an EMBL/GenBank/DDBJ whole genome shotgun (WGS) entry which is preliminary data.</text>
</comment>
<evidence type="ECO:0000313" key="3">
    <source>
        <dbReference type="EMBL" id="MBE5035563.1"/>
    </source>
</evidence>
<gene>
    <name evidence="3" type="ORF">INF20_04610</name>
</gene>
<keyword evidence="1" id="KW-1133">Transmembrane helix</keyword>
<evidence type="ECO:0000313" key="4">
    <source>
        <dbReference type="Proteomes" id="UP001516588"/>
    </source>
</evidence>
<feature type="transmembrane region" description="Helical" evidence="1">
    <location>
        <begin position="53"/>
        <end position="73"/>
    </location>
</feature>
<sequence length="249" mass="27470">MFNYKLFCLEGGVIGFIAVTALVVNGNSDFFDAFYGGAVQSLRSPGLNTVVELITYIGNWQAITVICLLLLAFAKTRKTYGIPVTVVAILSHVLNRIAKMLIERPRPDAANMLIEQGGFSYPSGHTATAIAVFILLAYLVCKNMDNKKKAALCAVLLSALGILISLSRIYLGVHYASDVLGGFFVGLASFGAVGMYFYPYKKEKEKWRAKMRAKEQAKIDALEDVEVEVVDREDMLEDLQAQYDEDKKS</sequence>
<proteinExistence type="predicted"/>
<feature type="transmembrane region" description="Helical" evidence="1">
    <location>
        <begin position="118"/>
        <end position="140"/>
    </location>
</feature>
<feature type="transmembrane region" description="Helical" evidence="1">
    <location>
        <begin position="7"/>
        <end position="24"/>
    </location>
</feature>
<keyword evidence="1" id="KW-0472">Membrane</keyword>
<feature type="transmembrane region" description="Helical" evidence="1">
    <location>
        <begin position="152"/>
        <end position="173"/>
    </location>
</feature>